<keyword evidence="1" id="KW-1133">Transmembrane helix</keyword>
<sequence>MAGQHHKRLAWVTAGGLSLAFVLAIGGIVMPPGETLWHLVAAPKEDGSWRFVTIDGVDVGAERYSIGIRWGEVVGYYDGCNSCGIGGDDERRGIYHARTCTLAACVERPHDRLFRRFLVRDLAMEPQGDRLILSVAGHRAVLVRQPQT</sequence>
<dbReference type="AlphaFoldDB" id="A0A7S8IUL7"/>
<gene>
    <name evidence="2" type="ORF">IRL76_00790</name>
</gene>
<reference evidence="2 3" key="1">
    <citation type="submission" date="2020-11" db="EMBL/GenBank/DDBJ databases">
        <title>The genome sequence of Erythrobacter sp. 6D36.</title>
        <authorList>
            <person name="Liu Y."/>
        </authorList>
    </citation>
    <scope>NUCLEOTIDE SEQUENCE [LARGE SCALE GENOMIC DNA]</scope>
    <source>
        <strain evidence="2 3">6D36</strain>
    </source>
</reference>
<dbReference type="RefSeq" id="WP_200982256.1">
    <property type="nucleotide sequence ID" value="NZ_CP064654.1"/>
</dbReference>
<keyword evidence="3" id="KW-1185">Reference proteome</keyword>
<proteinExistence type="predicted"/>
<protein>
    <recommendedName>
        <fullName evidence="4">META domain-containing protein</fullName>
    </recommendedName>
</protein>
<keyword evidence="1" id="KW-0472">Membrane</keyword>
<keyword evidence="1" id="KW-0812">Transmembrane</keyword>
<dbReference type="EMBL" id="CP064654">
    <property type="protein sequence ID" value="QPC99154.1"/>
    <property type="molecule type" value="Genomic_DNA"/>
</dbReference>
<dbReference type="Proteomes" id="UP000594459">
    <property type="component" value="Chromosome"/>
</dbReference>
<accession>A0A7S8IUL7</accession>
<evidence type="ECO:0000256" key="1">
    <source>
        <dbReference type="SAM" id="Phobius"/>
    </source>
</evidence>
<evidence type="ECO:0008006" key="4">
    <source>
        <dbReference type="Google" id="ProtNLM"/>
    </source>
</evidence>
<dbReference type="KEGG" id="qso:IRL76_00790"/>
<evidence type="ECO:0000313" key="2">
    <source>
        <dbReference type="EMBL" id="QPC99154.1"/>
    </source>
</evidence>
<name>A0A7S8IUL7_9SPHN</name>
<evidence type="ECO:0000313" key="3">
    <source>
        <dbReference type="Proteomes" id="UP000594459"/>
    </source>
</evidence>
<feature type="transmembrane region" description="Helical" evidence="1">
    <location>
        <begin position="9"/>
        <end position="30"/>
    </location>
</feature>
<organism evidence="2 3">
    <name type="scientific">Qipengyuania soli</name>
    <dbReference type="NCBI Taxonomy" id="2782568"/>
    <lineage>
        <taxon>Bacteria</taxon>
        <taxon>Pseudomonadati</taxon>
        <taxon>Pseudomonadota</taxon>
        <taxon>Alphaproteobacteria</taxon>
        <taxon>Sphingomonadales</taxon>
        <taxon>Erythrobacteraceae</taxon>
        <taxon>Qipengyuania</taxon>
    </lineage>
</organism>